<evidence type="ECO:0000313" key="2">
    <source>
        <dbReference type="EMBL" id="KAK8835970.1"/>
    </source>
</evidence>
<dbReference type="EMBL" id="JAPFFF010000071">
    <property type="protein sequence ID" value="KAK8835970.1"/>
    <property type="molecule type" value="Genomic_DNA"/>
</dbReference>
<gene>
    <name evidence="2" type="ORF">M9Y10_040167</name>
</gene>
<dbReference type="Gene3D" id="2.60.120.260">
    <property type="entry name" value="Galactose-binding domain-like"/>
    <property type="match status" value="1"/>
</dbReference>
<evidence type="ECO:0008006" key="4">
    <source>
        <dbReference type="Google" id="ProtNLM"/>
    </source>
</evidence>
<keyword evidence="1" id="KW-0175">Coiled coil</keyword>
<proteinExistence type="predicted"/>
<name>A0ABR2GRV9_9EUKA</name>
<protein>
    <recommendedName>
        <fullName evidence="4">F5/8 type C domain-containing protein</fullName>
    </recommendedName>
</protein>
<organism evidence="2 3">
    <name type="scientific">Tritrichomonas musculus</name>
    <dbReference type="NCBI Taxonomy" id="1915356"/>
    <lineage>
        <taxon>Eukaryota</taxon>
        <taxon>Metamonada</taxon>
        <taxon>Parabasalia</taxon>
        <taxon>Tritrichomonadida</taxon>
        <taxon>Tritrichomonadidae</taxon>
        <taxon>Tritrichomonas</taxon>
    </lineage>
</organism>
<evidence type="ECO:0000313" key="3">
    <source>
        <dbReference type="Proteomes" id="UP001470230"/>
    </source>
</evidence>
<evidence type="ECO:0000256" key="1">
    <source>
        <dbReference type="SAM" id="Coils"/>
    </source>
</evidence>
<sequence>MSKDFIFVFNSQDEIKTPFSVKLLGKLGDEIGQKIFSGKYYVQSEVSRESFQTFLDYLYDKKENPELTVDNYYEFQVLSEEFNGNLREYLSKKEFENIKSLSILKHSTTEVKGDVSSCEEYIAKNLDYFLENYSKEMREMRTTTLYNIFKHEKRQLKNHERAYEFIKEVVKSGKESNCVLLKTLEGIEMSEKSIEEAFCNIEKNYGFLPEFNLSFISDIKSQMNTIMNQQIQMMNSINSMLNEKINSIQGNYLLLSQKIDESNNKIENLSQKVEKIIEGNGNTKEKIVNLSQKIEESSNETANLSQKIGNIESKVNETFTKSAENSRDINDIKEKVELIKRKNSEIETKCDNTHSCVLQNEKSHSMIFNAVCQCLKISLNANNGQFNGIIRQLTNECGGNVSDKGIVNVTMSSTCWGNPRDVVNLENTGLFGTCHEQDSWIKYDFKNKKVSPVCYSIRSVDYDKNWHHPKSWVVEGSNTDSNDWKVLDSRTDCMSLNNRSTVQCFAIQQSSDFYRFLRIRQTDKTWGGNYYLTMSTLEYFGFIQ</sequence>
<dbReference type="Proteomes" id="UP001470230">
    <property type="component" value="Unassembled WGS sequence"/>
</dbReference>
<keyword evidence="3" id="KW-1185">Reference proteome</keyword>
<accession>A0ABR2GRV9</accession>
<feature type="coiled-coil region" evidence="1">
    <location>
        <begin position="252"/>
        <end position="349"/>
    </location>
</feature>
<dbReference type="SUPFAM" id="SSF57997">
    <property type="entry name" value="Tropomyosin"/>
    <property type="match status" value="1"/>
</dbReference>
<comment type="caution">
    <text evidence="2">The sequence shown here is derived from an EMBL/GenBank/DDBJ whole genome shotgun (WGS) entry which is preliminary data.</text>
</comment>
<reference evidence="2 3" key="1">
    <citation type="submission" date="2024-04" db="EMBL/GenBank/DDBJ databases">
        <title>Tritrichomonas musculus Genome.</title>
        <authorList>
            <person name="Alves-Ferreira E."/>
            <person name="Grigg M."/>
            <person name="Lorenzi H."/>
            <person name="Galac M."/>
        </authorList>
    </citation>
    <scope>NUCLEOTIDE SEQUENCE [LARGE SCALE GENOMIC DNA]</scope>
    <source>
        <strain evidence="2 3">EAF2021</strain>
    </source>
</reference>